<dbReference type="PANTHER" id="PTHR37017:SF11">
    <property type="entry name" value="ESTERASE_LIPASE_THIOESTERASE DOMAIN-CONTAINING PROTEIN"/>
    <property type="match status" value="1"/>
</dbReference>
<dbReference type="Pfam" id="PF12697">
    <property type="entry name" value="Abhydrolase_6"/>
    <property type="match status" value="1"/>
</dbReference>
<organism evidence="2 3">
    <name type="scientific">Streptomyces polygonati</name>
    <dbReference type="NCBI Taxonomy" id="1617087"/>
    <lineage>
        <taxon>Bacteria</taxon>
        <taxon>Bacillati</taxon>
        <taxon>Actinomycetota</taxon>
        <taxon>Actinomycetes</taxon>
        <taxon>Kitasatosporales</taxon>
        <taxon>Streptomycetaceae</taxon>
        <taxon>Streptomyces</taxon>
    </lineage>
</organism>
<evidence type="ECO:0000259" key="1">
    <source>
        <dbReference type="Pfam" id="PF12697"/>
    </source>
</evidence>
<dbReference type="InterPro" id="IPR029058">
    <property type="entry name" value="AB_hydrolase_fold"/>
</dbReference>
<dbReference type="PANTHER" id="PTHR37017">
    <property type="entry name" value="AB HYDROLASE-1 DOMAIN-CONTAINING PROTEIN-RELATED"/>
    <property type="match status" value="1"/>
</dbReference>
<accession>A0ABV8I0I5</accession>
<protein>
    <submittedName>
        <fullName evidence="2">Alpha/beta fold hydrolase</fullName>
    </submittedName>
</protein>
<dbReference type="RefSeq" id="WP_386436868.1">
    <property type="nucleotide sequence ID" value="NZ_JBHSBB010000030.1"/>
</dbReference>
<dbReference type="InterPro" id="IPR052897">
    <property type="entry name" value="Sec-Metab_Biosynth_Hydrolase"/>
</dbReference>
<dbReference type="Gene3D" id="3.40.50.1820">
    <property type="entry name" value="alpha/beta hydrolase"/>
    <property type="match status" value="1"/>
</dbReference>
<gene>
    <name evidence="2" type="ORF">ACFO3J_31640</name>
</gene>
<keyword evidence="3" id="KW-1185">Reference proteome</keyword>
<evidence type="ECO:0000313" key="3">
    <source>
        <dbReference type="Proteomes" id="UP001595765"/>
    </source>
</evidence>
<dbReference type="Proteomes" id="UP001595765">
    <property type="component" value="Unassembled WGS sequence"/>
</dbReference>
<reference evidence="3" key="1">
    <citation type="journal article" date="2019" name="Int. J. Syst. Evol. Microbiol.">
        <title>The Global Catalogue of Microorganisms (GCM) 10K type strain sequencing project: providing services to taxonomists for standard genome sequencing and annotation.</title>
        <authorList>
            <consortium name="The Broad Institute Genomics Platform"/>
            <consortium name="The Broad Institute Genome Sequencing Center for Infectious Disease"/>
            <person name="Wu L."/>
            <person name="Ma J."/>
        </authorList>
    </citation>
    <scope>NUCLEOTIDE SEQUENCE [LARGE SCALE GENOMIC DNA]</scope>
    <source>
        <strain evidence="3">CGMCC 4.7237</strain>
    </source>
</reference>
<evidence type="ECO:0000313" key="2">
    <source>
        <dbReference type="EMBL" id="MFC4035984.1"/>
    </source>
</evidence>
<proteinExistence type="predicted"/>
<dbReference type="SUPFAM" id="SSF53474">
    <property type="entry name" value="alpha/beta-Hydrolases"/>
    <property type="match status" value="1"/>
</dbReference>
<dbReference type="GO" id="GO:0016787">
    <property type="term" value="F:hydrolase activity"/>
    <property type="evidence" value="ECO:0007669"/>
    <property type="project" value="UniProtKB-KW"/>
</dbReference>
<comment type="caution">
    <text evidence="2">The sequence shown here is derived from an EMBL/GenBank/DDBJ whole genome shotgun (WGS) entry which is preliminary data.</text>
</comment>
<keyword evidence="2" id="KW-0378">Hydrolase</keyword>
<name>A0ABV8I0I5_9ACTN</name>
<feature type="domain" description="AB hydrolase-1" evidence="1">
    <location>
        <begin position="9"/>
        <end position="231"/>
    </location>
</feature>
<sequence>MSEVTTPTVVLVHGAFADAGSWAPVTERLVAAGVPVRAIVNPLRGVSVDAAYVASVINQIPGPVLAVGHSYGGAIITNAVPQTTNVVGLVYVAAFAPDEGEALADIVAGSKDSVLTSAVQPSQYPTGNGTETATELIIDPARFRAVFTADLSQLQSDVYGLSQRPIAAAAFEEKNGPAAWKSDLPVWAAIGTADLAAGSDVVRRMAQRAGARITEIEGSHVIMISQPDAVTRVIQEALASLI</sequence>
<dbReference type="InterPro" id="IPR000073">
    <property type="entry name" value="AB_hydrolase_1"/>
</dbReference>
<dbReference type="EMBL" id="JBHSBB010000030">
    <property type="protein sequence ID" value="MFC4035984.1"/>
    <property type="molecule type" value="Genomic_DNA"/>
</dbReference>